<reference evidence="1" key="1">
    <citation type="journal article" date="2021" name="PeerJ">
        <title>Extensive microbial diversity within the chicken gut microbiome revealed by metagenomics and culture.</title>
        <authorList>
            <person name="Gilroy R."/>
            <person name="Ravi A."/>
            <person name="Getino M."/>
            <person name="Pursley I."/>
            <person name="Horton D.L."/>
            <person name="Alikhan N.F."/>
            <person name="Baker D."/>
            <person name="Gharbi K."/>
            <person name="Hall N."/>
            <person name="Watson M."/>
            <person name="Adriaenssens E.M."/>
            <person name="Foster-Nyarko E."/>
            <person name="Jarju S."/>
            <person name="Secka A."/>
            <person name="Antonio M."/>
            <person name="Oren A."/>
            <person name="Chaudhuri R.R."/>
            <person name="La Ragione R."/>
            <person name="Hildebrand F."/>
            <person name="Pallen M.J."/>
        </authorList>
    </citation>
    <scope>NUCLEOTIDE SEQUENCE</scope>
    <source>
        <strain evidence="1">CHK193-16274</strain>
    </source>
</reference>
<organism evidence="1 2">
    <name type="scientific">Thomasclavelia spiroformis</name>
    <dbReference type="NCBI Taxonomy" id="29348"/>
    <lineage>
        <taxon>Bacteria</taxon>
        <taxon>Bacillati</taxon>
        <taxon>Bacillota</taxon>
        <taxon>Erysipelotrichia</taxon>
        <taxon>Erysipelotrichales</taxon>
        <taxon>Coprobacillaceae</taxon>
        <taxon>Thomasclavelia</taxon>
    </lineage>
</organism>
<evidence type="ECO:0000313" key="2">
    <source>
        <dbReference type="Proteomes" id="UP000749320"/>
    </source>
</evidence>
<gene>
    <name evidence="1" type="ORF">K8V91_09420</name>
</gene>
<dbReference type="EMBL" id="DYWV01000326">
    <property type="protein sequence ID" value="HJF41130.1"/>
    <property type="molecule type" value="Genomic_DNA"/>
</dbReference>
<name>A0A921GD82_9FIRM</name>
<reference evidence="1" key="2">
    <citation type="submission" date="2021-09" db="EMBL/GenBank/DDBJ databases">
        <authorList>
            <person name="Gilroy R."/>
        </authorList>
    </citation>
    <scope>NUCLEOTIDE SEQUENCE</scope>
    <source>
        <strain evidence="1">CHK193-16274</strain>
    </source>
</reference>
<dbReference type="AlphaFoldDB" id="A0A921GD82"/>
<comment type="caution">
    <text evidence="1">The sequence shown here is derived from an EMBL/GenBank/DDBJ whole genome shotgun (WGS) entry which is preliminary data.</text>
</comment>
<dbReference type="Proteomes" id="UP000749320">
    <property type="component" value="Unassembled WGS sequence"/>
</dbReference>
<sequence length="195" mass="23333">MSSQKVKIKTIIDEFFTSSYLSNKSLIKKMNFLIDKHNSQVSAGKIKEEKIKRIENEQQLSCWIGIRRKIFSCYQDTEIEIFLKQKYRDGANYIFVSNEMNMSQGKYYYMLNKIYDEFNKELCKCGYVYDKNSTNADSNVFPVVEQVIIERENKQVVYDVLNCEVLENKYILTLNEMKLSFLFNKRIERHLWKIL</sequence>
<evidence type="ECO:0000313" key="1">
    <source>
        <dbReference type="EMBL" id="HJF41130.1"/>
    </source>
</evidence>
<proteinExistence type="predicted"/>
<accession>A0A921GD82</accession>
<protein>
    <submittedName>
        <fullName evidence="1">Uncharacterized protein</fullName>
    </submittedName>
</protein>